<dbReference type="EMBL" id="KK118724">
    <property type="protein sequence ID" value="KFM73700.1"/>
    <property type="molecule type" value="Genomic_DNA"/>
</dbReference>
<reference evidence="1 2" key="1">
    <citation type="submission" date="2013-11" db="EMBL/GenBank/DDBJ databases">
        <title>Genome sequencing of Stegodyphus mimosarum.</title>
        <authorList>
            <person name="Bechsgaard J."/>
        </authorList>
    </citation>
    <scope>NUCLEOTIDE SEQUENCE [LARGE SCALE GENOMIC DNA]</scope>
</reference>
<feature type="non-terminal residue" evidence="1">
    <location>
        <position position="90"/>
    </location>
</feature>
<dbReference type="Proteomes" id="UP000054359">
    <property type="component" value="Unassembled WGS sequence"/>
</dbReference>
<organism evidence="1 2">
    <name type="scientific">Stegodyphus mimosarum</name>
    <name type="common">African social velvet spider</name>
    <dbReference type="NCBI Taxonomy" id="407821"/>
    <lineage>
        <taxon>Eukaryota</taxon>
        <taxon>Metazoa</taxon>
        <taxon>Ecdysozoa</taxon>
        <taxon>Arthropoda</taxon>
        <taxon>Chelicerata</taxon>
        <taxon>Arachnida</taxon>
        <taxon>Araneae</taxon>
        <taxon>Araneomorphae</taxon>
        <taxon>Entelegynae</taxon>
        <taxon>Eresoidea</taxon>
        <taxon>Eresidae</taxon>
        <taxon>Stegodyphus</taxon>
    </lineage>
</organism>
<keyword evidence="2" id="KW-1185">Reference proteome</keyword>
<gene>
    <name evidence="1" type="ORF">X975_01790</name>
</gene>
<dbReference type="AlphaFoldDB" id="A0A087U8L1"/>
<proteinExistence type="predicted"/>
<evidence type="ECO:0000313" key="1">
    <source>
        <dbReference type="EMBL" id="KFM73700.1"/>
    </source>
</evidence>
<sequence length="90" mass="10269">MKRGHLAYKTPYETEYSASSEKANSGKLCNLSPFTVTYSEDRHFLVSSFSWCVCVHVICCLLSSFSKVQQIKEPSEDFFVLCKHVCINFS</sequence>
<accession>A0A087U8L1</accession>
<evidence type="ECO:0000313" key="2">
    <source>
        <dbReference type="Proteomes" id="UP000054359"/>
    </source>
</evidence>
<name>A0A087U8L1_STEMI</name>
<protein>
    <submittedName>
        <fullName evidence="1">Uncharacterized protein</fullName>
    </submittedName>
</protein>